<name>A0A178V3G7_ARATH</name>
<protein>
    <submittedName>
        <fullName evidence="1">Uncharacterized protein</fullName>
    </submittedName>
</protein>
<accession>A0A178V3G7</accession>
<evidence type="ECO:0000313" key="2">
    <source>
        <dbReference type="Proteomes" id="UP000078284"/>
    </source>
</evidence>
<dbReference type="Proteomes" id="UP000078284">
    <property type="component" value="Chromosome 4"/>
</dbReference>
<evidence type="ECO:0000313" key="1">
    <source>
        <dbReference type="EMBL" id="OAO99894.1"/>
    </source>
</evidence>
<dbReference type="EMBL" id="LUHQ01000004">
    <property type="protein sequence ID" value="OAO99894.1"/>
    <property type="molecule type" value="Genomic_DNA"/>
</dbReference>
<dbReference type="AlphaFoldDB" id="A0A178V3G7"/>
<organism evidence="1 2">
    <name type="scientific">Arabidopsis thaliana</name>
    <name type="common">Mouse-ear cress</name>
    <dbReference type="NCBI Taxonomy" id="3702"/>
    <lineage>
        <taxon>Eukaryota</taxon>
        <taxon>Viridiplantae</taxon>
        <taxon>Streptophyta</taxon>
        <taxon>Embryophyta</taxon>
        <taxon>Tracheophyta</taxon>
        <taxon>Spermatophyta</taxon>
        <taxon>Magnoliopsida</taxon>
        <taxon>eudicotyledons</taxon>
        <taxon>Gunneridae</taxon>
        <taxon>Pentapetalae</taxon>
        <taxon>rosids</taxon>
        <taxon>malvids</taxon>
        <taxon>Brassicales</taxon>
        <taxon>Brassicaceae</taxon>
        <taxon>Camelineae</taxon>
        <taxon>Arabidopsis</taxon>
    </lineage>
</organism>
<proteinExistence type="predicted"/>
<sequence length="53" mass="6119">MGNSIWIMDVLVGCTQLFRLRGICSFLDGQVRFLIISIAARWVTVERHWIALI</sequence>
<reference evidence="2" key="1">
    <citation type="journal article" date="2016" name="Proc. Natl. Acad. Sci. U.S.A.">
        <title>Chromosome-level assembly of Arabidopsis thaliana Ler reveals the extent of translocation and inversion polymorphisms.</title>
        <authorList>
            <person name="Zapata L."/>
            <person name="Ding J."/>
            <person name="Willing E.M."/>
            <person name="Hartwig B."/>
            <person name="Bezdan D."/>
            <person name="Jiao W.B."/>
            <person name="Patel V."/>
            <person name="Velikkakam James G."/>
            <person name="Koornneef M."/>
            <person name="Ossowski S."/>
            <person name="Schneeberger K."/>
        </authorList>
    </citation>
    <scope>NUCLEOTIDE SEQUENCE [LARGE SCALE GENOMIC DNA]</scope>
    <source>
        <strain evidence="2">cv. Landsberg erecta</strain>
    </source>
</reference>
<gene>
    <name evidence="1" type="ordered locus">AXX17_At4g03070</name>
</gene>
<comment type="caution">
    <text evidence="1">The sequence shown here is derived from an EMBL/GenBank/DDBJ whole genome shotgun (WGS) entry which is preliminary data.</text>
</comment>